<keyword evidence="5" id="KW-0769">Symport</keyword>
<dbReference type="GO" id="GO:0015293">
    <property type="term" value="F:symporter activity"/>
    <property type="evidence" value="ECO:0007669"/>
    <property type="project" value="UniProtKB-KW"/>
</dbReference>
<name>A0A7W7ZCR3_9BACT</name>
<dbReference type="Pfam" id="PF00375">
    <property type="entry name" value="SDF"/>
    <property type="match status" value="1"/>
</dbReference>
<evidence type="ECO:0000313" key="9">
    <source>
        <dbReference type="EMBL" id="MBB5057495.1"/>
    </source>
</evidence>
<feature type="transmembrane region" description="Helical" evidence="8">
    <location>
        <begin position="236"/>
        <end position="260"/>
    </location>
</feature>
<feature type="transmembrane region" description="Helical" evidence="8">
    <location>
        <begin position="355"/>
        <end position="374"/>
    </location>
</feature>
<keyword evidence="6 8" id="KW-1133">Transmembrane helix</keyword>
<keyword evidence="4 8" id="KW-0812">Transmembrane</keyword>
<gene>
    <name evidence="9" type="ORF">HDF16_002201</name>
</gene>
<dbReference type="PANTHER" id="PTHR42865:SF7">
    <property type="entry name" value="PROTON_GLUTAMATE-ASPARTATE SYMPORTER"/>
    <property type="match status" value="1"/>
</dbReference>
<dbReference type="InterPro" id="IPR001991">
    <property type="entry name" value="Na-dicarboxylate_symporter"/>
</dbReference>
<evidence type="ECO:0000256" key="4">
    <source>
        <dbReference type="ARBA" id="ARBA00022692"/>
    </source>
</evidence>
<dbReference type="Gene3D" id="1.10.3860.10">
    <property type="entry name" value="Sodium:dicarboxylate symporter"/>
    <property type="match status" value="1"/>
</dbReference>
<feature type="transmembrane region" description="Helical" evidence="8">
    <location>
        <begin position="272"/>
        <end position="293"/>
    </location>
</feature>
<feature type="transmembrane region" description="Helical" evidence="8">
    <location>
        <begin position="65"/>
        <end position="87"/>
    </location>
</feature>
<feature type="transmembrane region" description="Helical" evidence="8">
    <location>
        <begin position="394"/>
        <end position="422"/>
    </location>
</feature>
<evidence type="ECO:0000256" key="1">
    <source>
        <dbReference type="ARBA" id="ARBA00004651"/>
    </source>
</evidence>
<dbReference type="GO" id="GO:0006835">
    <property type="term" value="P:dicarboxylic acid transport"/>
    <property type="evidence" value="ECO:0007669"/>
    <property type="project" value="TreeGrafter"/>
</dbReference>
<evidence type="ECO:0000256" key="8">
    <source>
        <dbReference type="SAM" id="Phobius"/>
    </source>
</evidence>
<evidence type="ECO:0000256" key="3">
    <source>
        <dbReference type="ARBA" id="ARBA00022475"/>
    </source>
</evidence>
<proteinExistence type="predicted"/>
<dbReference type="RefSeq" id="WP_184216470.1">
    <property type="nucleotide sequence ID" value="NZ_JACHIP010000003.1"/>
</dbReference>
<keyword evidence="2" id="KW-0813">Transport</keyword>
<comment type="caution">
    <text evidence="9">The sequence shown here is derived from an EMBL/GenBank/DDBJ whole genome shotgun (WGS) entry which is preliminary data.</text>
</comment>
<evidence type="ECO:0000256" key="6">
    <source>
        <dbReference type="ARBA" id="ARBA00022989"/>
    </source>
</evidence>
<protein>
    <submittedName>
        <fullName evidence="9">Proton glutamate symport protein</fullName>
    </submittedName>
</protein>
<comment type="subcellular location">
    <subcellularLocation>
        <location evidence="1">Cell membrane</location>
        <topology evidence="1">Multi-pass membrane protein</topology>
    </subcellularLocation>
</comment>
<feature type="transmembrane region" description="Helical" evidence="8">
    <location>
        <begin position="130"/>
        <end position="151"/>
    </location>
</feature>
<dbReference type="PRINTS" id="PR00173">
    <property type="entry name" value="EDTRNSPORT"/>
</dbReference>
<dbReference type="InterPro" id="IPR036458">
    <property type="entry name" value="Na:dicarbo_symporter_sf"/>
</dbReference>
<dbReference type="PANTHER" id="PTHR42865">
    <property type="entry name" value="PROTON/GLUTAMATE-ASPARTATE SYMPORTER"/>
    <property type="match status" value="1"/>
</dbReference>
<keyword evidence="7 8" id="KW-0472">Membrane</keyword>
<keyword evidence="10" id="KW-1185">Reference proteome</keyword>
<dbReference type="PROSITE" id="PS00714">
    <property type="entry name" value="NA_DICARBOXYL_SYMP_2"/>
    <property type="match status" value="1"/>
</dbReference>
<organism evidence="9 10">
    <name type="scientific">Granulicella aggregans</name>
    <dbReference type="NCBI Taxonomy" id="474949"/>
    <lineage>
        <taxon>Bacteria</taxon>
        <taxon>Pseudomonadati</taxon>
        <taxon>Acidobacteriota</taxon>
        <taxon>Terriglobia</taxon>
        <taxon>Terriglobales</taxon>
        <taxon>Acidobacteriaceae</taxon>
        <taxon>Granulicella</taxon>
    </lineage>
</organism>
<accession>A0A7W7ZCR3</accession>
<evidence type="ECO:0000313" key="10">
    <source>
        <dbReference type="Proteomes" id="UP000540989"/>
    </source>
</evidence>
<evidence type="ECO:0000256" key="7">
    <source>
        <dbReference type="ARBA" id="ARBA00023136"/>
    </source>
</evidence>
<dbReference type="FunFam" id="1.10.3860.10:FF:000001">
    <property type="entry name" value="C4-dicarboxylate transport protein"/>
    <property type="match status" value="1"/>
</dbReference>
<dbReference type="SUPFAM" id="SSF118215">
    <property type="entry name" value="Proton glutamate symport protein"/>
    <property type="match status" value="1"/>
</dbReference>
<sequence>MANARPLRFLPSGFVLPLCAVALLLLGIAAGVLLPQVPVTGLILRWAGIALLAAHAAGRRSVTPWIIAAMIAGAEIGFDAPSFAIHLRVFSDIFLRLIKTIVAPLILVTLITGIAGHGDLKGVGRMGLRSFIYFEVVTTLALAIGLVAINLSHAGAGLTLPASPHEAVATPPALRWDDFLLHIFPENIAKSIAEGQILQVAVFAVLFGIALATLPDSKRGPVLRLTESLSEVMFRFTNVVMYYAPIGVGAAMAFTVGHMGLGVMVNLGKLLLTFYAALVAFALLVLLPAALFFRVPIRRFLRAVAEPATIAFATSTSEAALPRAMECMEALGVPRRIVSFVIPAGYSFNLDGSTLYLAVASIFVAQAAGIHLSIGKQLAMMATLVLTSKGVAGVPRAVLVVLLATAATFGLPTEPIFVILGIDAIMDMARTMINVVGNCLASVIVARWEGAFDAEPVSEVVREGTVA</sequence>
<feature type="transmembrane region" description="Helical" evidence="8">
    <location>
        <begin position="93"/>
        <end position="118"/>
    </location>
</feature>
<reference evidence="9 10" key="1">
    <citation type="submission" date="2020-08" db="EMBL/GenBank/DDBJ databases">
        <title>Genomic Encyclopedia of Type Strains, Phase IV (KMG-V): Genome sequencing to study the core and pangenomes of soil and plant-associated prokaryotes.</title>
        <authorList>
            <person name="Whitman W."/>
        </authorList>
    </citation>
    <scope>NUCLEOTIDE SEQUENCE [LARGE SCALE GENOMIC DNA]</scope>
    <source>
        <strain evidence="9 10">M8UP14</strain>
    </source>
</reference>
<dbReference type="Proteomes" id="UP000540989">
    <property type="component" value="Unassembled WGS sequence"/>
</dbReference>
<evidence type="ECO:0000256" key="2">
    <source>
        <dbReference type="ARBA" id="ARBA00022448"/>
    </source>
</evidence>
<evidence type="ECO:0000256" key="5">
    <source>
        <dbReference type="ARBA" id="ARBA00022847"/>
    </source>
</evidence>
<keyword evidence="3" id="KW-1003">Cell membrane</keyword>
<dbReference type="EMBL" id="JACHIP010000003">
    <property type="protein sequence ID" value="MBB5057495.1"/>
    <property type="molecule type" value="Genomic_DNA"/>
</dbReference>
<dbReference type="GO" id="GO:0005886">
    <property type="term" value="C:plasma membrane"/>
    <property type="evidence" value="ECO:0007669"/>
    <property type="project" value="UniProtKB-SubCell"/>
</dbReference>
<dbReference type="InterPro" id="IPR018107">
    <property type="entry name" value="Na-dicarboxylate_symporter_CS"/>
</dbReference>
<dbReference type="AlphaFoldDB" id="A0A7W7ZCR3"/>